<protein>
    <submittedName>
        <fullName evidence="5">Spermidine/putrescine ABC transporter substrate-binding protein</fullName>
    </submittedName>
</protein>
<keyword evidence="2" id="KW-0813">Transport</keyword>
<evidence type="ECO:0000256" key="2">
    <source>
        <dbReference type="ARBA" id="ARBA00022448"/>
    </source>
</evidence>
<evidence type="ECO:0000313" key="6">
    <source>
        <dbReference type="Proteomes" id="UP001139488"/>
    </source>
</evidence>
<dbReference type="GO" id="GO:0019808">
    <property type="term" value="F:polyamine binding"/>
    <property type="evidence" value="ECO:0007669"/>
    <property type="project" value="InterPro"/>
</dbReference>
<evidence type="ECO:0000256" key="1">
    <source>
        <dbReference type="ARBA" id="ARBA00004418"/>
    </source>
</evidence>
<name>A0A9X2AVD3_9VIBR</name>
<dbReference type="InterPro" id="IPR006059">
    <property type="entry name" value="SBP"/>
</dbReference>
<organism evidence="5 6">
    <name type="scientific">Vibrio gelatinilyticus</name>
    <dbReference type="NCBI Taxonomy" id="2893468"/>
    <lineage>
        <taxon>Bacteria</taxon>
        <taxon>Pseudomonadati</taxon>
        <taxon>Pseudomonadota</taxon>
        <taxon>Gammaproteobacteria</taxon>
        <taxon>Vibrionales</taxon>
        <taxon>Vibrionaceae</taxon>
        <taxon>Vibrio</taxon>
    </lineage>
</organism>
<dbReference type="CDD" id="cd13590">
    <property type="entry name" value="PBP2_PotD_PotF_like"/>
    <property type="match status" value="1"/>
</dbReference>
<dbReference type="SUPFAM" id="SSF53850">
    <property type="entry name" value="Periplasmic binding protein-like II"/>
    <property type="match status" value="1"/>
</dbReference>
<comment type="caution">
    <text evidence="5">The sequence shown here is derived from an EMBL/GenBank/DDBJ whole genome shotgun (WGS) entry which is preliminary data.</text>
</comment>
<sequence length="366" mass="42174">MNITSLRLSTNRVNDFNPLNPLRRVLRFISLFCFAYSFPAYSYSVVNLYNWEAYLSERTVNSVKKDLGIEIRERYFSDESARDQLLLTERRKSFDLVVIESVALNLLAEQGVLYELSSIREDVGHHYESRWLSACGNYGIPYAWGTTGILYRKSSFDQPITSWKAILVPDASFKNKVSMYYDSVDLIATALIYLGLNPFTSDKAELKRAYTILLEKKGYLKSQDYVIEHFDDPSFIRSLDLAYGYSGDAYALNELEDADTWDYVVPKEGSTIWLECLVIPEQEEISKDALKVIKYLSQPANAAINSEDAWFATPIPKAKALASKEYSGDEQLFPPKEVIDRSYLYQRIDPEGNRFREQILNRLRDK</sequence>
<comment type="subcellular location">
    <subcellularLocation>
        <location evidence="1">Periplasm</location>
    </subcellularLocation>
</comment>
<keyword evidence="3" id="KW-0732">Signal</keyword>
<proteinExistence type="predicted"/>
<dbReference type="GO" id="GO:0042597">
    <property type="term" value="C:periplasmic space"/>
    <property type="evidence" value="ECO:0007669"/>
    <property type="project" value="UniProtKB-SubCell"/>
</dbReference>
<evidence type="ECO:0000256" key="3">
    <source>
        <dbReference type="ARBA" id="ARBA00022729"/>
    </source>
</evidence>
<dbReference type="Proteomes" id="UP001139488">
    <property type="component" value="Unassembled WGS sequence"/>
</dbReference>
<evidence type="ECO:0000313" key="5">
    <source>
        <dbReference type="EMBL" id="MCJ2376255.1"/>
    </source>
</evidence>
<dbReference type="PANTHER" id="PTHR30222:SF12">
    <property type="entry name" value="NORSPERMIDINE SENSOR"/>
    <property type="match status" value="1"/>
</dbReference>
<dbReference type="EMBL" id="JAJNNZ010000003">
    <property type="protein sequence ID" value="MCJ2376255.1"/>
    <property type="molecule type" value="Genomic_DNA"/>
</dbReference>
<dbReference type="PRINTS" id="PR00909">
    <property type="entry name" value="SPERMDNBNDNG"/>
</dbReference>
<evidence type="ECO:0000256" key="4">
    <source>
        <dbReference type="ARBA" id="ARBA00022764"/>
    </source>
</evidence>
<accession>A0A9X2AVD3</accession>
<keyword evidence="4" id="KW-0574">Periplasm</keyword>
<dbReference type="InterPro" id="IPR001188">
    <property type="entry name" value="Sperm_putr-bd"/>
</dbReference>
<dbReference type="GO" id="GO:0015846">
    <property type="term" value="P:polyamine transport"/>
    <property type="evidence" value="ECO:0007669"/>
    <property type="project" value="InterPro"/>
</dbReference>
<dbReference type="RefSeq" id="WP_244355695.1">
    <property type="nucleotide sequence ID" value="NZ_JAJNNZ010000003.1"/>
</dbReference>
<dbReference type="PANTHER" id="PTHR30222">
    <property type="entry name" value="SPERMIDINE/PUTRESCINE-BINDING PERIPLASMIC PROTEIN"/>
    <property type="match status" value="1"/>
</dbReference>
<reference evidence="5" key="1">
    <citation type="submission" date="2021-11" db="EMBL/GenBank/DDBJ databases">
        <title>Vibrio ZSDE26 sp. nov. and Vibrio ZSDZ34 sp. nov., isolated from coastal seawater in Qingdao.</title>
        <authorList>
            <person name="Zhang P."/>
        </authorList>
    </citation>
    <scope>NUCLEOTIDE SEQUENCE</scope>
    <source>
        <strain evidence="5">ZSDZ34</strain>
    </source>
</reference>
<gene>
    <name evidence="5" type="ORF">LNL84_05340</name>
</gene>
<dbReference type="Gene3D" id="3.40.190.10">
    <property type="entry name" value="Periplasmic binding protein-like II"/>
    <property type="match status" value="2"/>
</dbReference>
<dbReference type="AlphaFoldDB" id="A0A9X2AVD3"/>
<dbReference type="Pfam" id="PF13416">
    <property type="entry name" value="SBP_bac_8"/>
    <property type="match status" value="1"/>
</dbReference>
<keyword evidence="6" id="KW-1185">Reference proteome</keyword>